<sequence length="351" mass="37802">MRFSVDAWDVGYGSALNLDDADLPASAAQVNTNVEVPESRWAPIAPADGLTEPSAVLFVDGVRRIDARVWIDDLIDPFDAFDDPAASTASMAVCASYAAGVVCCCGRAGRRQAHLLAANVRRGLFTIAPHARDIATRSGSYQARRSVPSDSVPLTMVLSNALQKALAGLEVDTAGQARTALARAHETAGRSLVVEELDDYLLVIDGPLRYHGHLKRALGFIKTHRAEYLPSALNGIVAALDPGERSPVFLMGTSWERYAWYLRLPSVPDVQGAPWAGVVRCEATTELSETDVIALANLSQTVLCRYASVTYKDSRAPQNLVPIAGLEGALRHRLGDARIMYRALRQAATHG</sequence>
<gene>
    <name evidence="1" type="ORF">EV644_1246</name>
</gene>
<keyword evidence="2" id="KW-1185">Reference proteome</keyword>
<dbReference type="InterPro" id="IPR012337">
    <property type="entry name" value="RNaseH-like_sf"/>
</dbReference>
<reference evidence="1 2" key="1">
    <citation type="journal article" date="2015" name="Stand. Genomic Sci.">
        <title>Genomic Encyclopedia of Bacterial and Archaeal Type Strains, Phase III: the genomes of soil and plant-associated and newly described type strains.</title>
        <authorList>
            <person name="Whitman W.B."/>
            <person name="Woyke T."/>
            <person name="Klenk H.P."/>
            <person name="Zhou Y."/>
            <person name="Lilburn T.G."/>
            <person name="Beck B.J."/>
            <person name="De Vos P."/>
            <person name="Vandamme P."/>
            <person name="Eisen J.A."/>
            <person name="Garrity G."/>
            <person name="Hugenholtz P."/>
            <person name="Kyrpides N.C."/>
        </authorList>
    </citation>
    <scope>NUCLEOTIDE SEQUENCE [LARGE SCALE GENOMIC DNA]</scope>
    <source>
        <strain evidence="1 2">VKM Ac-2538</strain>
    </source>
</reference>
<evidence type="ECO:0000313" key="1">
    <source>
        <dbReference type="EMBL" id="TCO12882.1"/>
    </source>
</evidence>
<dbReference type="Proteomes" id="UP000295818">
    <property type="component" value="Unassembled WGS sequence"/>
</dbReference>
<protein>
    <recommendedName>
        <fullName evidence="3">NurA domain-containing protein</fullName>
    </recommendedName>
</protein>
<proteinExistence type="predicted"/>
<name>A0ABY2B9Z7_9ACTN</name>
<dbReference type="SUPFAM" id="SSF53098">
    <property type="entry name" value="Ribonuclease H-like"/>
    <property type="match status" value="1"/>
</dbReference>
<accession>A0ABY2B9Z7</accession>
<evidence type="ECO:0008006" key="3">
    <source>
        <dbReference type="Google" id="ProtNLM"/>
    </source>
</evidence>
<dbReference type="RefSeq" id="WP_132195207.1">
    <property type="nucleotide sequence ID" value="NZ_SLWM01000024.1"/>
</dbReference>
<organism evidence="1 2">
    <name type="scientific">Kribbella orskensis</name>
    <dbReference type="NCBI Taxonomy" id="2512216"/>
    <lineage>
        <taxon>Bacteria</taxon>
        <taxon>Bacillati</taxon>
        <taxon>Actinomycetota</taxon>
        <taxon>Actinomycetes</taxon>
        <taxon>Propionibacteriales</taxon>
        <taxon>Kribbellaceae</taxon>
        <taxon>Kribbella</taxon>
    </lineage>
</organism>
<comment type="caution">
    <text evidence="1">The sequence shown here is derived from an EMBL/GenBank/DDBJ whole genome shotgun (WGS) entry which is preliminary data.</text>
</comment>
<dbReference type="EMBL" id="SLWM01000024">
    <property type="protein sequence ID" value="TCO12882.1"/>
    <property type="molecule type" value="Genomic_DNA"/>
</dbReference>
<evidence type="ECO:0000313" key="2">
    <source>
        <dbReference type="Proteomes" id="UP000295818"/>
    </source>
</evidence>